<dbReference type="Gene3D" id="3.10.290.10">
    <property type="entry name" value="RNA-binding S4 domain"/>
    <property type="match status" value="1"/>
</dbReference>
<evidence type="ECO:0000313" key="7">
    <source>
        <dbReference type="Proteomes" id="UP000237682"/>
    </source>
</evidence>
<name>A0A2S9QDH5_9HYPH</name>
<evidence type="ECO:0000256" key="2">
    <source>
        <dbReference type="ARBA" id="ARBA00029460"/>
    </source>
</evidence>
<dbReference type="SUPFAM" id="SSF53335">
    <property type="entry name" value="S-adenosyl-L-methionine-dependent methyltransferases"/>
    <property type="match status" value="1"/>
</dbReference>
<dbReference type="InterPro" id="IPR002877">
    <property type="entry name" value="RNA_MeTrfase_FtsJ_dom"/>
</dbReference>
<keyword evidence="6" id="KW-0489">Methyltransferase</keyword>
<dbReference type="RefSeq" id="WP_105862329.1">
    <property type="nucleotide sequence ID" value="NZ_PUEJ01000004.1"/>
</dbReference>
<dbReference type="Pfam" id="PF01479">
    <property type="entry name" value="S4"/>
    <property type="match status" value="1"/>
</dbReference>
<protein>
    <submittedName>
        <fullName evidence="6">TlyA family rRNA (Cytidine-2'-O)-methyltransferase</fullName>
    </submittedName>
</protein>
<evidence type="ECO:0000256" key="1">
    <source>
        <dbReference type="ARBA" id="ARBA00022884"/>
    </source>
</evidence>
<sequence>MRKRADVLLVKHGHFDSRAKAQAAIAAGLVTANGKPVRKASESLEAEAVIEAQAAFPFVSRGGLKLEHALDTFPVPVEGRVALDIGASTGGFSDVLLRRGAARVYAVDVGHDQLHASLRGNDRLISLEGQDARKLDRDLVPDPVDLVVADVSFISLALVLPAALALAAPGADLAVLVKPQFEAGRERVGKGGVVKDEAVHAEVCERIAGLVSSLGWKVRGIVPSPIEGGDGNKEFLLSAQRVSLAELTD</sequence>
<dbReference type="Gene3D" id="3.40.50.150">
    <property type="entry name" value="Vaccinia Virus protein VP39"/>
    <property type="match status" value="1"/>
</dbReference>
<dbReference type="InterPro" id="IPR047048">
    <property type="entry name" value="TlyA"/>
</dbReference>
<keyword evidence="7" id="KW-1185">Reference proteome</keyword>
<evidence type="ECO:0000313" key="6">
    <source>
        <dbReference type="EMBL" id="PRH87396.1"/>
    </source>
</evidence>
<dbReference type="InterPro" id="IPR036986">
    <property type="entry name" value="S4_RNA-bd_sf"/>
</dbReference>
<reference evidence="6 7" key="1">
    <citation type="submission" date="2018-02" db="EMBL/GenBank/DDBJ databases">
        <title>Whole genome sequencing of endophytic bacterium.</title>
        <authorList>
            <person name="Eedara R."/>
            <person name="Podile A.R."/>
        </authorList>
    </citation>
    <scope>NUCLEOTIDE SEQUENCE [LARGE SCALE GENOMIC DNA]</scope>
    <source>
        <strain evidence="6 7">RP1T</strain>
    </source>
</reference>
<dbReference type="OrthoDB" id="9784736at2"/>
<dbReference type="PROSITE" id="PS50889">
    <property type="entry name" value="S4"/>
    <property type="match status" value="1"/>
</dbReference>
<dbReference type="InterPro" id="IPR002942">
    <property type="entry name" value="S4_RNA-bd"/>
</dbReference>
<dbReference type="InterPro" id="IPR029063">
    <property type="entry name" value="SAM-dependent_MTases_sf"/>
</dbReference>
<dbReference type="EMBL" id="PUEJ01000004">
    <property type="protein sequence ID" value="PRH87396.1"/>
    <property type="molecule type" value="Genomic_DNA"/>
</dbReference>
<dbReference type="SUPFAM" id="SSF55174">
    <property type="entry name" value="Alpha-L RNA-binding motif"/>
    <property type="match status" value="1"/>
</dbReference>
<dbReference type="NCBIfam" id="TIGR00478">
    <property type="entry name" value="tly"/>
    <property type="match status" value="1"/>
</dbReference>
<dbReference type="InterPro" id="IPR004538">
    <property type="entry name" value="Hemolysin_A/TlyA"/>
</dbReference>
<keyword evidence="1 3" id="KW-0694">RNA-binding</keyword>
<dbReference type="PANTHER" id="PTHR32319">
    <property type="entry name" value="BACTERIAL HEMOLYSIN-LIKE PROTEIN"/>
    <property type="match status" value="1"/>
</dbReference>
<dbReference type="Pfam" id="PF01728">
    <property type="entry name" value="FtsJ"/>
    <property type="match status" value="1"/>
</dbReference>
<gene>
    <name evidence="6" type="ORF">C5L14_12305</name>
</gene>
<feature type="domain" description="RNA-binding S4" evidence="4">
    <location>
        <begin position="4"/>
        <end position="50"/>
    </location>
</feature>
<dbReference type="GO" id="GO:0008168">
    <property type="term" value="F:methyltransferase activity"/>
    <property type="evidence" value="ECO:0007669"/>
    <property type="project" value="UniProtKB-KW"/>
</dbReference>
<accession>A0A2S9QDH5</accession>
<evidence type="ECO:0000256" key="3">
    <source>
        <dbReference type="PROSITE-ProRule" id="PRU00182"/>
    </source>
</evidence>
<dbReference type="CDD" id="cd02440">
    <property type="entry name" value="AdoMet_MTases"/>
    <property type="match status" value="1"/>
</dbReference>
<comment type="caution">
    <text evidence="6">The sequence shown here is derived from an EMBL/GenBank/DDBJ whole genome shotgun (WGS) entry which is preliminary data.</text>
</comment>
<dbReference type="Proteomes" id="UP000237682">
    <property type="component" value="Unassembled WGS sequence"/>
</dbReference>
<dbReference type="PIRSF" id="PIRSF005578">
    <property type="entry name" value="TlyA"/>
    <property type="match status" value="1"/>
</dbReference>
<evidence type="ECO:0000259" key="5">
    <source>
        <dbReference type="Pfam" id="PF01728"/>
    </source>
</evidence>
<dbReference type="GO" id="GO:0003723">
    <property type="term" value="F:RNA binding"/>
    <property type="evidence" value="ECO:0007669"/>
    <property type="project" value="UniProtKB-KW"/>
</dbReference>
<keyword evidence="6" id="KW-0808">Transferase</keyword>
<organism evidence="6 7">
    <name type="scientific">Labrys okinawensis</name>
    <dbReference type="NCBI Taxonomy" id="346911"/>
    <lineage>
        <taxon>Bacteria</taxon>
        <taxon>Pseudomonadati</taxon>
        <taxon>Pseudomonadota</taxon>
        <taxon>Alphaproteobacteria</taxon>
        <taxon>Hyphomicrobiales</taxon>
        <taxon>Xanthobacteraceae</taxon>
        <taxon>Labrys</taxon>
    </lineage>
</organism>
<proteinExistence type="inferred from homology"/>
<evidence type="ECO:0000259" key="4">
    <source>
        <dbReference type="Pfam" id="PF01479"/>
    </source>
</evidence>
<dbReference type="GO" id="GO:0032259">
    <property type="term" value="P:methylation"/>
    <property type="evidence" value="ECO:0007669"/>
    <property type="project" value="UniProtKB-KW"/>
</dbReference>
<dbReference type="AlphaFoldDB" id="A0A2S9QDH5"/>
<comment type="similarity">
    <text evidence="2">Belongs to the TlyA family.</text>
</comment>
<dbReference type="PANTHER" id="PTHR32319:SF0">
    <property type="entry name" value="BACTERIAL HEMOLYSIN-LIKE PROTEIN"/>
    <property type="match status" value="1"/>
</dbReference>
<feature type="domain" description="Ribosomal RNA methyltransferase FtsJ" evidence="5">
    <location>
        <begin position="58"/>
        <end position="240"/>
    </location>
</feature>